<protein>
    <submittedName>
        <fullName evidence="2">Uncharacterized protein</fullName>
    </submittedName>
</protein>
<sequence>MRYRMVPPDAGARSGRIHLRPGRKPPAEPLPSPASFINFLAFALRLTVQIQHPGRSTLSSPSLDLV</sequence>
<accession>A0A135UN33</accession>
<reference evidence="2 3" key="1">
    <citation type="submission" date="2014-02" db="EMBL/GenBank/DDBJ databases">
        <title>The genome sequence of Colletotrichum nymphaeae SA-01.</title>
        <authorList>
            <person name="Baroncelli R."/>
            <person name="Thon M.R."/>
        </authorList>
    </citation>
    <scope>NUCLEOTIDE SEQUENCE [LARGE SCALE GENOMIC DNA]</scope>
    <source>
        <strain evidence="2 3">SA-01</strain>
    </source>
</reference>
<proteinExistence type="predicted"/>
<keyword evidence="3" id="KW-1185">Reference proteome</keyword>
<evidence type="ECO:0000313" key="3">
    <source>
        <dbReference type="Proteomes" id="UP000070054"/>
    </source>
</evidence>
<comment type="caution">
    <text evidence="2">The sequence shown here is derived from an EMBL/GenBank/DDBJ whole genome shotgun (WGS) entry which is preliminary data.</text>
</comment>
<dbReference type="AlphaFoldDB" id="A0A135UN33"/>
<organism evidence="2 3">
    <name type="scientific">Colletotrichum nymphaeae SA-01</name>
    <dbReference type="NCBI Taxonomy" id="1460502"/>
    <lineage>
        <taxon>Eukaryota</taxon>
        <taxon>Fungi</taxon>
        <taxon>Dikarya</taxon>
        <taxon>Ascomycota</taxon>
        <taxon>Pezizomycotina</taxon>
        <taxon>Sordariomycetes</taxon>
        <taxon>Hypocreomycetidae</taxon>
        <taxon>Glomerellales</taxon>
        <taxon>Glomerellaceae</taxon>
        <taxon>Colletotrichum</taxon>
        <taxon>Colletotrichum acutatum species complex</taxon>
    </lineage>
</organism>
<evidence type="ECO:0000256" key="1">
    <source>
        <dbReference type="SAM" id="MobiDB-lite"/>
    </source>
</evidence>
<name>A0A135UN33_9PEZI</name>
<evidence type="ECO:0000313" key="2">
    <source>
        <dbReference type="EMBL" id="KXH61806.1"/>
    </source>
</evidence>
<feature type="region of interest" description="Disordered" evidence="1">
    <location>
        <begin position="1"/>
        <end position="30"/>
    </location>
</feature>
<gene>
    <name evidence="2" type="ORF">CNYM01_14395</name>
</gene>
<dbReference type="EMBL" id="JEMN01000363">
    <property type="protein sequence ID" value="KXH61806.1"/>
    <property type="molecule type" value="Genomic_DNA"/>
</dbReference>
<dbReference type="Proteomes" id="UP000070054">
    <property type="component" value="Unassembled WGS sequence"/>
</dbReference>